<dbReference type="InterPro" id="IPR013320">
    <property type="entry name" value="ConA-like_dom_sf"/>
</dbReference>
<reference evidence="2" key="2">
    <citation type="submission" date="2014-05" db="EMBL/GenBank/DDBJ databases">
        <title>The genome and life-stage specific transcriptomes of Globodera pallida elucidate key aspects of plant parasitism by a cyst nematode.</title>
        <authorList>
            <person name="Cotton J.A."/>
            <person name="Lilley C.J."/>
            <person name="Jones L.M."/>
            <person name="Kikuchi T."/>
            <person name="Reid A.J."/>
            <person name="Thorpe P."/>
            <person name="Tsai I.J."/>
            <person name="Beasley H."/>
            <person name="Blok V."/>
            <person name="Cock P.J.A."/>
            <person name="Van den Akker S.E."/>
            <person name="Holroyd N."/>
            <person name="Hunt M."/>
            <person name="Mantelin S."/>
            <person name="Naghra H."/>
            <person name="Pain A."/>
            <person name="Palomares-Rius J.E."/>
            <person name="Zarowiecki M."/>
            <person name="Berriman M."/>
            <person name="Jones J.T."/>
            <person name="Urwin P.E."/>
        </authorList>
    </citation>
    <scope>NUCLEOTIDE SEQUENCE [LARGE SCALE GENOMIC DNA]</scope>
    <source>
        <strain evidence="2">Lindley</strain>
    </source>
</reference>
<feature type="domain" description="B30.2/SPRY" evidence="1">
    <location>
        <begin position="1"/>
        <end position="144"/>
    </location>
</feature>
<dbReference type="Gene3D" id="2.60.120.920">
    <property type="match status" value="1"/>
</dbReference>
<sequence length="147" mass="16627">MPTREPIPKEYFGISYFEVKILKNDSCICIGLANKQMSLDTFVGEPIGTYGYDSYRNFWGHEVAGCSHYYNGRPFIFKGKPPVEEGDIVGCGVNLATRQIFYTKDGERLETVGLFVNFAADLFPCVSLWGSNDKIEANFGPDFKYKF</sequence>
<evidence type="ECO:0000313" key="3">
    <source>
        <dbReference type="WBParaSite" id="GPLIN_000238900"/>
    </source>
</evidence>
<accession>A0A183BP53</accession>
<proteinExistence type="predicted"/>
<reference evidence="2" key="1">
    <citation type="submission" date="2013-12" db="EMBL/GenBank/DDBJ databases">
        <authorList>
            <person name="Aslett M."/>
        </authorList>
    </citation>
    <scope>NUCLEOTIDE SEQUENCE [LARGE SCALE GENOMIC DNA]</scope>
    <source>
        <strain evidence="2">Lindley</strain>
    </source>
</reference>
<dbReference type="CDD" id="cd12885">
    <property type="entry name" value="SPRY_RanBP_like"/>
    <property type="match status" value="1"/>
</dbReference>
<evidence type="ECO:0000313" key="2">
    <source>
        <dbReference type="Proteomes" id="UP000050741"/>
    </source>
</evidence>
<dbReference type="Pfam" id="PF00622">
    <property type="entry name" value="SPRY"/>
    <property type="match status" value="1"/>
</dbReference>
<dbReference type="WBParaSite" id="GPLIN_000238900">
    <property type="protein sequence ID" value="GPLIN_000238900"/>
    <property type="gene ID" value="GPLIN_000238900"/>
</dbReference>
<protein>
    <submittedName>
        <fullName evidence="3">B30.2/SPRY domain-containing protein</fullName>
    </submittedName>
</protein>
<dbReference type="PROSITE" id="PS50188">
    <property type="entry name" value="B302_SPRY"/>
    <property type="match status" value="1"/>
</dbReference>
<dbReference type="InterPro" id="IPR044736">
    <property type="entry name" value="Gid1/RanBPM/SPLA_SPRY"/>
</dbReference>
<name>A0A183BP53_GLOPA</name>
<dbReference type="AlphaFoldDB" id="A0A183BP53"/>
<dbReference type="Proteomes" id="UP000050741">
    <property type="component" value="Unassembled WGS sequence"/>
</dbReference>
<organism evidence="2 3">
    <name type="scientific">Globodera pallida</name>
    <name type="common">Potato cyst nematode worm</name>
    <name type="synonym">Heterodera pallida</name>
    <dbReference type="NCBI Taxonomy" id="36090"/>
    <lineage>
        <taxon>Eukaryota</taxon>
        <taxon>Metazoa</taxon>
        <taxon>Ecdysozoa</taxon>
        <taxon>Nematoda</taxon>
        <taxon>Chromadorea</taxon>
        <taxon>Rhabditida</taxon>
        <taxon>Tylenchina</taxon>
        <taxon>Tylenchomorpha</taxon>
        <taxon>Tylenchoidea</taxon>
        <taxon>Heteroderidae</taxon>
        <taxon>Heteroderinae</taxon>
        <taxon>Globodera</taxon>
    </lineage>
</organism>
<dbReference type="InterPro" id="IPR001870">
    <property type="entry name" value="B30.2/SPRY"/>
</dbReference>
<dbReference type="InterPro" id="IPR003877">
    <property type="entry name" value="SPRY_dom"/>
</dbReference>
<dbReference type="SUPFAM" id="SSF49899">
    <property type="entry name" value="Concanavalin A-like lectins/glucanases"/>
    <property type="match status" value="1"/>
</dbReference>
<dbReference type="InterPro" id="IPR043136">
    <property type="entry name" value="B30.2/SPRY_sf"/>
</dbReference>
<evidence type="ECO:0000259" key="1">
    <source>
        <dbReference type="PROSITE" id="PS50188"/>
    </source>
</evidence>
<keyword evidence="2" id="KW-1185">Reference proteome</keyword>
<dbReference type="SMART" id="SM00449">
    <property type="entry name" value="SPRY"/>
    <property type="match status" value="1"/>
</dbReference>
<reference evidence="3" key="3">
    <citation type="submission" date="2016-06" db="UniProtKB">
        <authorList>
            <consortium name="WormBaseParasite"/>
        </authorList>
    </citation>
    <scope>IDENTIFICATION</scope>
</reference>